<evidence type="ECO:0000313" key="2">
    <source>
        <dbReference type="EMBL" id="MBX68467.1"/>
    </source>
</evidence>
<reference evidence="2" key="1">
    <citation type="submission" date="2018-02" db="EMBL/GenBank/DDBJ databases">
        <title>Rhizophora mucronata_Transcriptome.</title>
        <authorList>
            <person name="Meera S.P."/>
            <person name="Sreeshan A."/>
            <person name="Augustine A."/>
        </authorList>
    </citation>
    <scope>NUCLEOTIDE SEQUENCE</scope>
    <source>
        <tissue evidence="2">Leaf</tissue>
    </source>
</reference>
<feature type="region of interest" description="Disordered" evidence="1">
    <location>
        <begin position="1"/>
        <end position="21"/>
    </location>
</feature>
<name>A0A2P2QNF8_RHIMU</name>
<dbReference type="EMBL" id="GGEC01087983">
    <property type="protein sequence ID" value="MBX68467.1"/>
    <property type="molecule type" value="Transcribed_RNA"/>
</dbReference>
<sequence>MKTYNFITSIGGRPRIGNKKS</sequence>
<evidence type="ECO:0000256" key="1">
    <source>
        <dbReference type="SAM" id="MobiDB-lite"/>
    </source>
</evidence>
<accession>A0A2P2QNF8</accession>
<dbReference type="AlphaFoldDB" id="A0A2P2QNF8"/>
<organism evidence="2">
    <name type="scientific">Rhizophora mucronata</name>
    <name type="common">Asiatic mangrove</name>
    <dbReference type="NCBI Taxonomy" id="61149"/>
    <lineage>
        <taxon>Eukaryota</taxon>
        <taxon>Viridiplantae</taxon>
        <taxon>Streptophyta</taxon>
        <taxon>Embryophyta</taxon>
        <taxon>Tracheophyta</taxon>
        <taxon>Spermatophyta</taxon>
        <taxon>Magnoliopsida</taxon>
        <taxon>eudicotyledons</taxon>
        <taxon>Gunneridae</taxon>
        <taxon>Pentapetalae</taxon>
        <taxon>rosids</taxon>
        <taxon>fabids</taxon>
        <taxon>Malpighiales</taxon>
        <taxon>Rhizophoraceae</taxon>
        <taxon>Rhizophora</taxon>
    </lineage>
</organism>
<proteinExistence type="predicted"/>
<protein>
    <submittedName>
        <fullName evidence="2">Uncharacterized protein</fullName>
    </submittedName>
</protein>